<name>A0A3B1D5Q9_9ZZZZ</name>
<dbReference type="PROSITE" id="PS50835">
    <property type="entry name" value="IG_LIKE"/>
    <property type="match status" value="1"/>
</dbReference>
<evidence type="ECO:0000259" key="1">
    <source>
        <dbReference type="PROSITE" id="PS50835"/>
    </source>
</evidence>
<evidence type="ECO:0000313" key="2">
    <source>
        <dbReference type="EMBL" id="VAX30270.1"/>
    </source>
</evidence>
<proteinExistence type="predicted"/>
<accession>A0A3B1D5Q9</accession>
<organism evidence="2">
    <name type="scientific">hydrothermal vent metagenome</name>
    <dbReference type="NCBI Taxonomy" id="652676"/>
    <lineage>
        <taxon>unclassified sequences</taxon>
        <taxon>metagenomes</taxon>
        <taxon>ecological metagenomes</taxon>
    </lineage>
</organism>
<dbReference type="InterPro" id="IPR010177">
    <property type="entry name" value="Paired_CXXCH_1"/>
</dbReference>
<reference evidence="2" key="1">
    <citation type="submission" date="2018-06" db="EMBL/GenBank/DDBJ databases">
        <authorList>
            <person name="Zhirakovskaya E."/>
        </authorList>
    </citation>
    <scope>NUCLEOTIDE SEQUENCE</scope>
</reference>
<protein>
    <recommendedName>
        <fullName evidence="1">Ig-like domain-containing protein</fullName>
    </recommendedName>
</protein>
<dbReference type="AlphaFoldDB" id="A0A3B1D5Q9"/>
<dbReference type="Pfam" id="PF09699">
    <property type="entry name" value="Paired_CXXCH_1"/>
    <property type="match status" value="1"/>
</dbReference>
<dbReference type="EMBL" id="UOGI01000071">
    <property type="protein sequence ID" value="VAX30270.1"/>
    <property type="molecule type" value="Genomic_DNA"/>
</dbReference>
<dbReference type="SUPFAM" id="SSF48695">
    <property type="entry name" value="Multiheme cytochromes"/>
    <property type="match status" value="1"/>
</dbReference>
<gene>
    <name evidence="2" type="ORF">MNBD_NITROSPIRAE03-1465</name>
</gene>
<feature type="domain" description="Ig-like" evidence="1">
    <location>
        <begin position="292"/>
        <end position="352"/>
    </location>
</feature>
<sequence>MKKQVIIVTVLIFFCMLLVLRFPNDGEAVVVGDCEVCHSLYPGMMKAAAPGKPLRYVLQNSMCVSCHSNADSNTIKMLGGARVPVVYSRVAPDRPLSGGNFYYVKVFGDRRGHNVDGIASPDAKNGFMPPGYDRFSDPSTIGFNDKKPLACAGSNGCHGDRNIENPFAAILGAHHSDDFPVDGSTTARSYRFLKRTAKVKGVTGLEDKDWDYTASSKKHNEYTSSINRFCADCHSGLYRRDKIGRASPWFRHPTGIVLPKRGEYLSYNPDVPPPPDKPGIRIYSLDAPVARPAVPAVSSEEVRPGTDIVMCLSCHVAHGSPNEFMLRWDYDSIVAGEEGSSGCLICHTGKSE</sequence>
<dbReference type="InterPro" id="IPR036280">
    <property type="entry name" value="Multihaem_cyt_sf"/>
</dbReference>
<dbReference type="InterPro" id="IPR007110">
    <property type="entry name" value="Ig-like_dom"/>
</dbReference>